<accession>A0AAW2ATG1</accession>
<keyword evidence="2" id="KW-0472">Membrane</keyword>
<sequence>MDPVEGMVYLILGMWMFFTARRRSLFQRRLMAAKQNTAKKKQSLGTHTTKRRQLDHL</sequence>
<proteinExistence type="predicted"/>
<name>A0AAW2ATG1_CULAL</name>
<protein>
    <submittedName>
        <fullName evidence="3">Uncharacterized protein</fullName>
    </submittedName>
</protein>
<evidence type="ECO:0000256" key="2">
    <source>
        <dbReference type="SAM" id="Phobius"/>
    </source>
</evidence>
<dbReference type="Proteomes" id="UP001479290">
    <property type="component" value="Unassembled WGS sequence"/>
</dbReference>
<keyword evidence="4" id="KW-1185">Reference proteome</keyword>
<feature type="transmembrane region" description="Helical" evidence="2">
    <location>
        <begin position="6"/>
        <end position="21"/>
    </location>
</feature>
<keyword evidence="2" id="KW-1133">Transmembrane helix</keyword>
<gene>
    <name evidence="3" type="ORF">ABG768_021618</name>
</gene>
<comment type="caution">
    <text evidence="3">The sequence shown here is derived from an EMBL/GenBank/DDBJ whole genome shotgun (WGS) entry which is preliminary data.</text>
</comment>
<feature type="region of interest" description="Disordered" evidence="1">
    <location>
        <begin position="36"/>
        <end position="57"/>
    </location>
</feature>
<dbReference type="EMBL" id="JAWDJR010000004">
    <property type="protein sequence ID" value="KAK9976413.1"/>
    <property type="molecule type" value="Genomic_DNA"/>
</dbReference>
<evidence type="ECO:0000313" key="4">
    <source>
        <dbReference type="Proteomes" id="UP001479290"/>
    </source>
</evidence>
<evidence type="ECO:0000313" key="3">
    <source>
        <dbReference type="EMBL" id="KAK9976413.1"/>
    </source>
</evidence>
<keyword evidence="2" id="KW-0812">Transmembrane</keyword>
<reference evidence="3 4" key="1">
    <citation type="submission" date="2024-05" db="EMBL/GenBank/DDBJ databases">
        <title>A high-quality chromosomal-level genome assembly of Topmouth culter (Culter alburnus).</title>
        <authorList>
            <person name="Zhao H."/>
        </authorList>
    </citation>
    <scope>NUCLEOTIDE SEQUENCE [LARGE SCALE GENOMIC DNA]</scope>
    <source>
        <strain evidence="3">CATC2023</strain>
        <tissue evidence="3">Muscle</tissue>
    </source>
</reference>
<evidence type="ECO:0000256" key="1">
    <source>
        <dbReference type="SAM" id="MobiDB-lite"/>
    </source>
</evidence>
<organism evidence="3 4">
    <name type="scientific">Culter alburnus</name>
    <name type="common">Topmouth culter</name>
    <dbReference type="NCBI Taxonomy" id="194366"/>
    <lineage>
        <taxon>Eukaryota</taxon>
        <taxon>Metazoa</taxon>
        <taxon>Chordata</taxon>
        <taxon>Craniata</taxon>
        <taxon>Vertebrata</taxon>
        <taxon>Euteleostomi</taxon>
        <taxon>Actinopterygii</taxon>
        <taxon>Neopterygii</taxon>
        <taxon>Teleostei</taxon>
        <taxon>Ostariophysi</taxon>
        <taxon>Cypriniformes</taxon>
        <taxon>Xenocyprididae</taxon>
        <taxon>Xenocypridinae</taxon>
        <taxon>Culter</taxon>
    </lineage>
</organism>
<dbReference type="AlphaFoldDB" id="A0AAW2ATG1"/>
<feature type="non-terminal residue" evidence="3">
    <location>
        <position position="57"/>
    </location>
</feature>
<feature type="compositionally biased region" description="Basic residues" evidence="1">
    <location>
        <begin position="37"/>
        <end position="51"/>
    </location>
</feature>